<accession>A0AAV3TAT4</accession>
<dbReference type="EMBL" id="BAAADV010000004">
    <property type="protein sequence ID" value="GAA0675816.1"/>
    <property type="molecule type" value="Genomic_DNA"/>
</dbReference>
<comment type="caution">
    <text evidence="2">The sequence shown here is derived from an EMBL/GenBank/DDBJ whole genome shotgun (WGS) entry which is preliminary data.</text>
</comment>
<reference evidence="2 3" key="1">
    <citation type="journal article" date="2019" name="Int. J. Syst. Evol. Microbiol.">
        <title>The Global Catalogue of Microorganisms (GCM) 10K type strain sequencing project: providing services to taxonomists for standard genome sequencing and annotation.</title>
        <authorList>
            <consortium name="The Broad Institute Genomics Platform"/>
            <consortium name="The Broad Institute Genome Sequencing Center for Infectious Disease"/>
            <person name="Wu L."/>
            <person name="Ma J."/>
        </authorList>
    </citation>
    <scope>NUCLEOTIDE SEQUENCE [LARGE SCALE GENOMIC DNA]</scope>
    <source>
        <strain evidence="2 3">JCM 16328</strain>
    </source>
</reference>
<evidence type="ECO:0000259" key="1">
    <source>
        <dbReference type="Pfam" id="PF24348"/>
    </source>
</evidence>
<gene>
    <name evidence="2" type="ORF">GCM10009020_24470</name>
</gene>
<dbReference type="AlphaFoldDB" id="A0AAV3TAT4"/>
<evidence type="ECO:0000313" key="3">
    <source>
        <dbReference type="Proteomes" id="UP001500420"/>
    </source>
</evidence>
<dbReference type="InterPro" id="IPR055930">
    <property type="entry name" value="DUF7508"/>
</dbReference>
<sequence length="82" mass="9359">MPLRKQWRDLDRSTVRDAPNRYGVAEFGDADGQAIAVDSGMLRDVLKSALSYRDTPKVRWEATQTKEQAAELADEHRERLAE</sequence>
<proteinExistence type="predicted"/>
<keyword evidence="3" id="KW-1185">Reference proteome</keyword>
<dbReference type="Proteomes" id="UP001500420">
    <property type="component" value="Unassembled WGS sequence"/>
</dbReference>
<evidence type="ECO:0000313" key="2">
    <source>
        <dbReference type="EMBL" id="GAA0675816.1"/>
    </source>
</evidence>
<dbReference type="Pfam" id="PF24348">
    <property type="entry name" value="DUF7508"/>
    <property type="match status" value="1"/>
</dbReference>
<protein>
    <recommendedName>
        <fullName evidence="1">DUF7508 domain-containing protein</fullName>
    </recommendedName>
</protein>
<dbReference type="RefSeq" id="WP_343774311.1">
    <property type="nucleotide sequence ID" value="NZ_BAAADV010000004.1"/>
</dbReference>
<name>A0AAV3TAT4_9EURY</name>
<feature type="domain" description="DUF7508" evidence="1">
    <location>
        <begin position="1"/>
        <end position="79"/>
    </location>
</feature>
<organism evidence="2 3">
    <name type="scientific">Natronoarchaeum mannanilyticum</name>
    <dbReference type="NCBI Taxonomy" id="926360"/>
    <lineage>
        <taxon>Archaea</taxon>
        <taxon>Methanobacteriati</taxon>
        <taxon>Methanobacteriota</taxon>
        <taxon>Stenosarchaea group</taxon>
        <taxon>Halobacteria</taxon>
        <taxon>Halobacteriales</taxon>
        <taxon>Natronoarchaeaceae</taxon>
    </lineage>
</organism>